<dbReference type="Pfam" id="PF00069">
    <property type="entry name" value="Pkinase"/>
    <property type="match status" value="1"/>
</dbReference>
<dbReference type="InterPro" id="IPR016024">
    <property type="entry name" value="ARM-type_fold"/>
</dbReference>
<gene>
    <name evidence="5" type="ORF">MPDQ_000669</name>
</gene>
<feature type="domain" description="Protein kinase" evidence="4">
    <location>
        <begin position="6"/>
        <end position="383"/>
    </location>
</feature>
<dbReference type="AlphaFoldDB" id="A0A507QRK8"/>
<keyword evidence="6" id="KW-1185">Reference proteome</keyword>
<dbReference type="SUPFAM" id="SSF56112">
    <property type="entry name" value="Protein kinase-like (PK-like)"/>
    <property type="match status" value="1"/>
</dbReference>
<dbReference type="GO" id="GO:0005524">
    <property type="term" value="F:ATP binding"/>
    <property type="evidence" value="ECO:0007669"/>
    <property type="project" value="InterPro"/>
</dbReference>
<dbReference type="InterPro" id="IPR011009">
    <property type="entry name" value="Kinase-like_dom_sf"/>
</dbReference>
<feature type="compositionally biased region" description="Polar residues" evidence="3">
    <location>
        <begin position="589"/>
        <end position="608"/>
    </location>
</feature>
<evidence type="ECO:0000256" key="1">
    <source>
        <dbReference type="ARBA" id="ARBA00023242"/>
    </source>
</evidence>
<dbReference type="GO" id="GO:0004672">
    <property type="term" value="F:protein kinase activity"/>
    <property type="evidence" value="ECO:0007669"/>
    <property type="project" value="InterPro"/>
</dbReference>
<dbReference type="EMBL" id="VIFY01000113">
    <property type="protein sequence ID" value="TQB70311.1"/>
    <property type="molecule type" value="Genomic_DNA"/>
</dbReference>
<dbReference type="InterPro" id="IPR032682">
    <property type="entry name" value="Cnd1_C"/>
</dbReference>
<evidence type="ECO:0000313" key="6">
    <source>
        <dbReference type="Proteomes" id="UP000319663"/>
    </source>
</evidence>
<accession>A0A507QRK8</accession>
<evidence type="ECO:0000256" key="3">
    <source>
        <dbReference type="SAM" id="MobiDB-lite"/>
    </source>
</evidence>
<reference evidence="5 6" key="1">
    <citation type="submission" date="2019-06" db="EMBL/GenBank/DDBJ databases">
        <title>Wine fermentation using esterase from Monascus purpureus.</title>
        <authorList>
            <person name="Geng C."/>
            <person name="Zhang Y."/>
        </authorList>
    </citation>
    <scope>NUCLEOTIDE SEQUENCE [LARGE SCALE GENOMIC DNA]</scope>
    <source>
        <strain evidence="5">HQ1</strain>
    </source>
</reference>
<name>A0A507QRK8_MONPU</name>
<dbReference type="GO" id="GO:0006409">
    <property type="term" value="P:tRNA export from nucleus"/>
    <property type="evidence" value="ECO:0007669"/>
    <property type="project" value="TreeGrafter"/>
</dbReference>
<protein>
    <recommendedName>
        <fullName evidence="4">Protein kinase domain-containing protein</fullName>
    </recommendedName>
</protein>
<dbReference type="SMART" id="SM00220">
    <property type="entry name" value="S_TKc"/>
    <property type="match status" value="1"/>
</dbReference>
<organism evidence="5 6">
    <name type="scientific">Monascus purpureus</name>
    <name type="common">Red mold</name>
    <name type="synonym">Monascus anka</name>
    <dbReference type="NCBI Taxonomy" id="5098"/>
    <lineage>
        <taxon>Eukaryota</taxon>
        <taxon>Fungi</taxon>
        <taxon>Dikarya</taxon>
        <taxon>Ascomycota</taxon>
        <taxon>Pezizomycotina</taxon>
        <taxon>Eurotiomycetes</taxon>
        <taxon>Eurotiomycetidae</taxon>
        <taxon>Eurotiales</taxon>
        <taxon>Aspergillaceae</taxon>
        <taxon>Monascus</taxon>
    </lineage>
</organism>
<feature type="compositionally biased region" description="Acidic residues" evidence="3">
    <location>
        <begin position="791"/>
        <end position="800"/>
    </location>
</feature>
<sequence>MDFLKSAVASAIAKGSSFPCSLGERVDNGDSIWTLHNATKRDDGSECSVFTFDISANRSRLPLAKNAVRKSRTLRHPGVLKVLDTIETDTNLYIITERVTPLSWTVRRKSISEETAKWGLYAIASTLKFINEDASSVHGVVRASSVFTSQSGEWKLGGFDVLSSMNDEDAVIYTYGSLVPDSARYSPPEIVKGGWDSIKRNPLGAVDAYGLGILVFEVFNGSSSGGDQIGKTANIPPSMHQSYKRLCTANPKLRLSPGNFVEQGKRTGGFFHTPLIRLTDDIESLGLKDDAEREEFINQLDELSEDFPEDFFKMKVLPELLKSVEFGGGGPKVLGAIVKIGSKLSQDEYNSRVTPVIVRLFSNPDRALRVSLLENLSSMTDFLPQKIVNDKIFPQMTSGFTDAAPVVREQTVKAVLPVIGKLNDRTVNGDLLKFLARTANDEQPGIRTNTTICLGKIAKNLGQSSRSKVLIAAFSRALRDPFIHARNAGLLALAVTIEFFTEDDCVNKILPVICPTLLDKEKLVRDQANKTLDLYLQRVREYSSTMPDSVLPPPSSSGPTSNDTARIGTPSDKSWAGWAISSFTNRITTTTGEIQPTANGSGTAANDASRSTSIPRSSKSTLSSESDISKETLRPTSQPFGRSSSDQTVQVTDTEEQKGAEHFYDSLDDIAGNDNDKNHDQEEGLDADPFGTVPNAKPSTVGTSTHRPAPAPVPFDDGGEPDFAGWLAAKTKAKAKKPLPKGMIKNASMKGLPSRSAATAKPRRIVAPPKVIEPKPAEPQPVESQPKNDNDDVDDDWGAF</sequence>
<dbReference type="Gene3D" id="1.25.10.10">
    <property type="entry name" value="Leucine-rich Repeat Variant"/>
    <property type="match status" value="1"/>
</dbReference>
<dbReference type="GO" id="GO:0005737">
    <property type="term" value="C:cytoplasm"/>
    <property type="evidence" value="ECO:0007669"/>
    <property type="project" value="TreeGrafter"/>
</dbReference>
<dbReference type="InterPro" id="IPR011989">
    <property type="entry name" value="ARM-like"/>
</dbReference>
<proteinExistence type="predicted"/>
<dbReference type="PANTHER" id="PTHR12984">
    <property type="entry name" value="SCY1-RELATED S/T PROTEIN KINASE-LIKE"/>
    <property type="match status" value="1"/>
</dbReference>
<dbReference type="Gene3D" id="3.30.200.20">
    <property type="entry name" value="Phosphorylase Kinase, domain 1"/>
    <property type="match status" value="1"/>
</dbReference>
<feature type="compositionally biased region" description="Low complexity" evidence="3">
    <location>
        <begin position="609"/>
        <end position="624"/>
    </location>
</feature>
<dbReference type="InterPro" id="IPR051177">
    <property type="entry name" value="CIK-Related_Protein"/>
</dbReference>
<dbReference type="PROSITE" id="PS50077">
    <property type="entry name" value="HEAT_REPEAT"/>
    <property type="match status" value="2"/>
</dbReference>
<dbReference type="Gene3D" id="1.10.510.10">
    <property type="entry name" value="Transferase(Phosphotransferase) domain 1"/>
    <property type="match status" value="1"/>
</dbReference>
<evidence type="ECO:0000259" key="4">
    <source>
        <dbReference type="PROSITE" id="PS50011"/>
    </source>
</evidence>
<feature type="compositionally biased region" description="Polar residues" evidence="3">
    <location>
        <begin position="634"/>
        <end position="652"/>
    </location>
</feature>
<feature type="region of interest" description="Disordered" evidence="3">
    <location>
        <begin position="545"/>
        <end position="573"/>
    </location>
</feature>
<evidence type="ECO:0000313" key="5">
    <source>
        <dbReference type="EMBL" id="TQB70311.1"/>
    </source>
</evidence>
<feature type="repeat" description="HEAT" evidence="2">
    <location>
        <begin position="431"/>
        <end position="468"/>
    </location>
</feature>
<feature type="compositionally biased region" description="Polar residues" evidence="3">
    <location>
        <begin position="697"/>
        <end position="706"/>
    </location>
</feature>
<dbReference type="PROSITE" id="PS50011">
    <property type="entry name" value="PROTEIN_KINASE_DOM"/>
    <property type="match status" value="1"/>
</dbReference>
<dbReference type="Proteomes" id="UP000319663">
    <property type="component" value="Unassembled WGS sequence"/>
</dbReference>
<dbReference type="Pfam" id="PF12717">
    <property type="entry name" value="Cnd1"/>
    <property type="match status" value="1"/>
</dbReference>
<dbReference type="STRING" id="5098.A0A507QRK8"/>
<evidence type="ECO:0000256" key="2">
    <source>
        <dbReference type="PROSITE-ProRule" id="PRU00103"/>
    </source>
</evidence>
<dbReference type="OrthoDB" id="447103at2759"/>
<feature type="compositionally biased region" description="Basic and acidic residues" evidence="3">
    <location>
        <begin position="655"/>
        <end position="665"/>
    </location>
</feature>
<dbReference type="PANTHER" id="PTHR12984:SF3">
    <property type="entry name" value="N-TERMINAL KINASE-LIKE PROTEIN"/>
    <property type="match status" value="1"/>
</dbReference>
<keyword evidence="1" id="KW-0539">Nucleus</keyword>
<dbReference type="InterPro" id="IPR000719">
    <property type="entry name" value="Prot_kinase_dom"/>
</dbReference>
<comment type="caution">
    <text evidence="5">The sequence shown here is derived from an EMBL/GenBank/DDBJ whole genome shotgun (WGS) entry which is preliminary data.</text>
</comment>
<feature type="repeat" description="HEAT" evidence="2">
    <location>
        <begin position="353"/>
        <end position="391"/>
    </location>
</feature>
<feature type="region of interest" description="Disordered" evidence="3">
    <location>
        <begin position="589"/>
        <end position="800"/>
    </location>
</feature>
<dbReference type="InterPro" id="IPR021133">
    <property type="entry name" value="HEAT_type_2"/>
</dbReference>
<dbReference type="SUPFAM" id="SSF48371">
    <property type="entry name" value="ARM repeat"/>
    <property type="match status" value="1"/>
</dbReference>